<accession>A0A815YYG0</accession>
<gene>
    <name evidence="1" type="ORF">SEV965_LOCUS39771</name>
</gene>
<name>A0A815YYG0_9BILA</name>
<reference evidence="1" key="1">
    <citation type="submission" date="2021-02" db="EMBL/GenBank/DDBJ databases">
        <authorList>
            <person name="Nowell W R."/>
        </authorList>
    </citation>
    <scope>NUCLEOTIDE SEQUENCE</scope>
</reference>
<feature type="non-terminal residue" evidence="1">
    <location>
        <position position="39"/>
    </location>
</feature>
<sequence>MATTSSAPILYSVLTSSHDNNEDFVNQLRNHLHQIETNV</sequence>
<proteinExistence type="predicted"/>
<evidence type="ECO:0000313" key="2">
    <source>
        <dbReference type="Proteomes" id="UP000663889"/>
    </source>
</evidence>
<protein>
    <submittedName>
        <fullName evidence="1">Uncharacterized protein</fullName>
    </submittedName>
</protein>
<dbReference type="AlphaFoldDB" id="A0A815YYG0"/>
<dbReference type="EMBL" id="CAJNOU010016916">
    <property type="protein sequence ID" value="CAF1576487.1"/>
    <property type="molecule type" value="Genomic_DNA"/>
</dbReference>
<evidence type="ECO:0000313" key="1">
    <source>
        <dbReference type="EMBL" id="CAF1576487.1"/>
    </source>
</evidence>
<organism evidence="1 2">
    <name type="scientific">Rotaria sordida</name>
    <dbReference type="NCBI Taxonomy" id="392033"/>
    <lineage>
        <taxon>Eukaryota</taxon>
        <taxon>Metazoa</taxon>
        <taxon>Spiralia</taxon>
        <taxon>Gnathifera</taxon>
        <taxon>Rotifera</taxon>
        <taxon>Eurotatoria</taxon>
        <taxon>Bdelloidea</taxon>
        <taxon>Philodinida</taxon>
        <taxon>Philodinidae</taxon>
        <taxon>Rotaria</taxon>
    </lineage>
</organism>
<dbReference type="Proteomes" id="UP000663889">
    <property type="component" value="Unassembled WGS sequence"/>
</dbReference>
<comment type="caution">
    <text evidence="1">The sequence shown here is derived from an EMBL/GenBank/DDBJ whole genome shotgun (WGS) entry which is preliminary data.</text>
</comment>